<gene>
    <name evidence="2" type="ORF">JTE90_002303</name>
</gene>
<evidence type="ECO:0000259" key="1">
    <source>
        <dbReference type="PROSITE" id="PS50879"/>
    </source>
</evidence>
<proteinExistence type="predicted"/>
<reference evidence="2 3" key="1">
    <citation type="journal article" date="2022" name="Nat. Ecol. Evol.">
        <title>A masculinizing supergene underlies an exaggerated male reproductive morph in a spider.</title>
        <authorList>
            <person name="Hendrickx F."/>
            <person name="De Corte Z."/>
            <person name="Sonet G."/>
            <person name="Van Belleghem S.M."/>
            <person name="Kostlbacher S."/>
            <person name="Vangestel C."/>
        </authorList>
    </citation>
    <scope>NUCLEOTIDE SEQUENCE [LARGE SCALE GENOMIC DNA]</scope>
    <source>
        <strain evidence="2">W744_W776</strain>
    </source>
</reference>
<organism evidence="2 3">
    <name type="scientific">Oedothorax gibbosus</name>
    <dbReference type="NCBI Taxonomy" id="931172"/>
    <lineage>
        <taxon>Eukaryota</taxon>
        <taxon>Metazoa</taxon>
        <taxon>Ecdysozoa</taxon>
        <taxon>Arthropoda</taxon>
        <taxon>Chelicerata</taxon>
        <taxon>Arachnida</taxon>
        <taxon>Araneae</taxon>
        <taxon>Araneomorphae</taxon>
        <taxon>Entelegynae</taxon>
        <taxon>Araneoidea</taxon>
        <taxon>Linyphiidae</taxon>
        <taxon>Erigoninae</taxon>
        <taxon>Oedothorax</taxon>
    </lineage>
</organism>
<dbReference type="EMBL" id="JAFNEN010000372">
    <property type="protein sequence ID" value="KAG8184456.1"/>
    <property type="molecule type" value="Genomic_DNA"/>
</dbReference>
<protein>
    <recommendedName>
        <fullName evidence="1">RNase H type-1 domain-containing protein</fullName>
    </recommendedName>
</protein>
<name>A0AAV6UMI6_9ARAC</name>
<evidence type="ECO:0000313" key="3">
    <source>
        <dbReference type="Proteomes" id="UP000827092"/>
    </source>
</evidence>
<dbReference type="Pfam" id="PF00075">
    <property type="entry name" value="RNase_H"/>
    <property type="match status" value="1"/>
</dbReference>
<dbReference type="CDD" id="cd09276">
    <property type="entry name" value="Rnase_HI_RT_non_LTR"/>
    <property type="match status" value="1"/>
</dbReference>
<accession>A0AAV6UMI6</accession>
<keyword evidence="3" id="KW-1185">Reference proteome</keyword>
<sequence>MVMGYKAKLFNLRYNGHSMYILDRCIAGTDVEYMNLKRDTDSRRGSHGLRLLPNGLINETDSKSEICAFTDGSKTETGVGAGIVIFKGATPLLVDRLKLRPDNSVFQAEATAILKTVEWFVSSRFHNIDIFSDSMSSVMALASLYPKSPIIKDIKDLCSDLGNREINIFWIKAHVGYFGNEFADALAGSAVEMGRGANQAKIPLSFVKRELKIILNKEWQRDWESSEKAILSRTPLGILKKANIRIRDFIRKALHLPKDCPNAYINANVDDGGLGVTSLRTKIPELRLKRLEKLKRNMPEEAIGGSAGDFLMYNIKKTVDNCVGTFGRVYWKDNLCKSVDGTPLQVSVSSQKCTLGWRHRTHLWSGVTLLTRLNYASTHYRLILG</sequence>
<dbReference type="SUPFAM" id="SSF53098">
    <property type="entry name" value="Ribonuclease H-like"/>
    <property type="match status" value="1"/>
</dbReference>
<dbReference type="InterPro" id="IPR002156">
    <property type="entry name" value="RNaseH_domain"/>
</dbReference>
<feature type="domain" description="RNase H type-1" evidence="1">
    <location>
        <begin position="62"/>
        <end position="192"/>
    </location>
</feature>
<dbReference type="PROSITE" id="PS50879">
    <property type="entry name" value="RNASE_H_1"/>
    <property type="match status" value="1"/>
</dbReference>
<dbReference type="Gene3D" id="3.30.420.10">
    <property type="entry name" value="Ribonuclease H-like superfamily/Ribonuclease H"/>
    <property type="match status" value="1"/>
</dbReference>
<dbReference type="InterPro" id="IPR036397">
    <property type="entry name" value="RNaseH_sf"/>
</dbReference>
<dbReference type="GO" id="GO:0004523">
    <property type="term" value="F:RNA-DNA hybrid ribonuclease activity"/>
    <property type="evidence" value="ECO:0007669"/>
    <property type="project" value="InterPro"/>
</dbReference>
<dbReference type="GO" id="GO:0003676">
    <property type="term" value="F:nucleic acid binding"/>
    <property type="evidence" value="ECO:0007669"/>
    <property type="project" value="InterPro"/>
</dbReference>
<dbReference type="InterPro" id="IPR012337">
    <property type="entry name" value="RNaseH-like_sf"/>
</dbReference>
<evidence type="ECO:0000313" key="2">
    <source>
        <dbReference type="EMBL" id="KAG8184456.1"/>
    </source>
</evidence>
<comment type="caution">
    <text evidence="2">The sequence shown here is derived from an EMBL/GenBank/DDBJ whole genome shotgun (WGS) entry which is preliminary data.</text>
</comment>
<dbReference type="AlphaFoldDB" id="A0AAV6UMI6"/>
<dbReference type="Proteomes" id="UP000827092">
    <property type="component" value="Unassembled WGS sequence"/>
</dbReference>